<comment type="caution">
    <text evidence="4">The sequence shown here is derived from an EMBL/GenBank/DDBJ whole genome shotgun (WGS) entry which is preliminary data.</text>
</comment>
<dbReference type="Gene3D" id="2.60.120.590">
    <property type="entry name" value="Alpha-ketoglutarate-dependent dioxygenase AlkB-like"/>
    <property type="match status" value="1"/>
</dbReference>
<organism evidence="4 5">
    <name type="scientific">Punica granatum</name>
    <name type="common">Pomegranate</name>
    <dbReference type="NCBI Taxonomy" id="22663"/>
    <lineage>
        <taxon>Eukaryota</taxon>
        <taxon>Viridiplantae</taxon>
        <taxon>Streptophyta</taxon>
        <taxon>Embryophyta</taxon>
        <taxon>Tracheophyta</taxon>
        <taxon>Spermatophyta</taxon>
        <taxon>Magnoliopsida</taxon>
        <taxon>eudicotyledons</taxon>
        <taxon>Gunneridae</taxon>
        <taxon>Pentapetalae</taxon>
        <taxon>rosids</taxon>
        <taxon>malvids</taxon>
        <taxon>Myrtales</taxon>
        <taxon>Lythraceae</taxon>
        <taxon>Punica</taxon>
    </lineage>
</organism>
<evidence type="ECO:0000259" key="3">
    <source>
        <dbReference type="Pfam" id="PF00763"/>
    </source>
</evidence>
<dbReference type="SUPFAM" id="SSF51197">
    <property type="entry name" value="Clavaminate synthase-like"/>
    <property type="match status" value="1"/>
</dbReference>
<dbReference type="GO" id="GO:0003713">
    <property type="term" value="F:transcription coactivator activity"/>
    <property type="evidence" value="ECO:0007669"/>
    <property type="project" value="InterPro"/>
</dbReference>
<dbReference type="Proteomes" id="UP000197138">
    <property type="component" value="Unassembled WGS sequence"/>
</dbReference>
<dbReference type="CDD" id="cd13214">
    <property type="entry name" value="PH-GRAM_WBP2"/>
    <property type="match status" value="1"/>
</dbReference>
<dbReference type="InterPro" id="IPR037151">
    <property type="entry name" value="AlkB-like_sf"/>
</dbReference>
<dbReference type="AlphaFoldDB" id="A0A218WUR8"/>
<dbReference type="InterPro" id="IPR046346">
    <property type="entry name" value="Aminoacid_DH-like_N_sf"/>
</dbReference>
<proteinExistence type="inferred from homology"/>
<dbReference type="InterPro" id="IPR020630">
    <property type="entry name" value="THF_DH/CycHdrlase_cat_dom"/>
</dbReference>
<feature type="region of interest" description="Disordered" evidence="2">
    <location>
        <begin position="543"/>
        <end position="562"/>
    </location>
</feature>
<dbReference type="GO" id="GO:0031490">
    <property type="term" value="F:chromatin DNA binding"/>
    <property type="evidence" value="ECO:0007669"/>
    <property type="project" value="TreeGrafter"/>
</dbReference>
<dbReference type="SUPFAM" id="SSF50729">
    <property type="entry name" value="PH domain-like"/>
    <property type="match status" value="1"/>
</dbReference>
<evidence type="ECO:0000313" key="5">
    <source>
        <dbReference type="Proteomes" id="UP000197138"/>
    </source>
</evidence>
<protein>
    <recommendedName>
        <fullName evidence="3">Tetrahydrofolate dehydrogenase/cyclohydrolase catalytic domain-containing protein</fullName>
    </recommendedName>
</protein>
<dbReference type="PANTHER" id="PTHR31606">
    <property type="entry name" value="WW DOMAIN BINDING PROTEIN 2, ISOFORM E"/>
    <property type="match status" value="1"/>
</dbReference>
<dbReference type="GO" id="GO:0005634">
    <property type="term" value="C:nucleus"/>
    <property type="evidence" value="ECO:0007669"/>
    <property type="project" value="TreeGrafter"/>
</dbReference>
<dbReference type="InterPro" id="IPR044852">
    <property type="entry name" value="WBP2-like"/>
</dbReference>
<sequence length="562" mass="63148">MEVEDKPRNFVVGSLPTVMYIPDFITETEETQLLENVYKAPQSKWKSLKNRRLQNWGGIVHEKGLLPQDLPSWLTKITQRISEESGLFPSAINHVLINEYLPGQGIMRCMSVDYLFVPHPIMQPHQDGPAYFPVVAILSLGSPVVMDFTPHSSLRSCSSKPTISSEDANQDVGMWTDNHHPFSVALMPRGLLIFKDEAYSEYLHGIKDDAVHEINEEVVNEREALLGHGPDSGLEKAAPLENMQCRANTDLMSKLQHGTLQTARVIDGKSIAQSIRSGIADEVSQMKEATGNSPGLALVLVGRRKDSHTFIRVKLKACDKVGIATLMEELPEECTEDELLRVVSRLNRDPVREKRDAHMALNPQLFPHGMPVPFVNELFVLSRDGVEFEVDKIPGSQGGRVKAKGTIYLSNIRMVFVASKPVGNFMAFDMPLLYVHGEKFNQPIFFCNNISGFVEPVVPDDQHRALYSTHSFKILFKEGGCGTFIPLFFNLISSVRQYNQHLNSTPQPRVDPLQAAQPPVDEMMRHAYVDPNDPTRIFLQQPTSESQLRRRNYHSNSSENAI</sequence>
<evidence type="ECO:0000256" key="1">
    <source>
        <dbReference type="ARBA" id="ARBA00007879"/>
    </source>
</evidence>
<dbReference type="PRINTS" id="PR00085">
    <property type="entry name" value="THFDHDRGNASE"/>
</dbReference>
<dbReference type="GO" id="GO:0004488">
    <property type="term" value="F:methylenetetrahydrofolate dehydrogenase (NADP+) activity"/>
    <property type="evidence" value="ECO:0007669"/>
    <property type="project" value="InterPro"/>
</dbReference>
<reference evidence="5" key="1">
    <citation type="journal article" date="2017" name="Plant J.">
        <title>The pomegranate (Punica granatum L.) genome and the genomics of punicalagin biosynthesis.</title>
        <authorList>
            <person name="Qin G."/>
            <person name="Xu C."/>
            <person name="Ming R."/>
            <person name="Tang H."/>
            <person name="Guyot R."/>
            <person name="Kramer E.M."/>
            <person name="Hu Y."/>
            <person name="Yi X."/>
            <person name="Qi Y."/>
            <person name="Xu X."/>
            <person name="Gao Z."/>
            <person name="Pan H."/>
            <person name="Jian J."/>
            <person name="Tian Y."/>
            <person name="Yue Z."/>
            <person name="Xu Y."/>
        </authorList>
    </citation>
    <scope>NUCLEOTIDE SEQUENCE [LARGE SCALE GENOMIC DNA]</scope>
    <source>
        <strain evidence="5">cv. Dabenzi</strain>
    </source>
</reference>
<accession>A0A218WUR8</accession>
<gene>
    <name evidence="4" type="ORF">CDL15_Pgr009962</name>
</gene>
<dbReference type="SUPFAM" id="SSF53223">
    <property type="entry name" value="Aminoacid dehydrogenase-like, N-terminal domain"/>
    <property type="match status" value="1"/>
</dbReference>
<feature type="domain" description="Tetrahydrofolate dehydrogenase/cyclohydrolase catalytic" evidence="3">
    <location>
        <begin position="266"/>
        <end position="350"/>
    </location>
</feature>
<dbReference type="PANTHER" id="PTHR31606:SF1">
    <property type="entry name" value="WW DOMAIN BINDING PROTEIN 2, ISOFORM E"/>
    <property type="match status" value="1"/>
</dbReference>
<dbReference type="InterPro" id="IPR000672">
    <property type="entry name" value="THF_DH/CycHdrlase"/>
</dbReference>
<dbReference type="Gene3D" id="3.40.50.10860">
    <property type="entry name" value="Leucine Dehydrogenase, chain A, domain 1"/>
    <property type="match status" value="1"/>
</dbReference>
<comment type="similarity">
    <text evidence="1">Belongs to the alkB family.</text>
</comment>
<evidence type="ECO:0000313" key="4">
    <source>
        <dbReference type="EMBL" id="OWM76316.1"/>
    </source>
</evidence>
<name>A0A218WUR8_PUNGR</name>
<evidence type="ECO:0000256" key="2">
    <source>
        <dbReference type="SAM" id="MobiDB-lite"/>
    </source>
</evidence>
<dbReference type="EMBL" id="MTKT01003224">
    <property type="protein sequence ID" value="OWM76316.1"/>
    <property type="molecule type" value="Genomic_DNA"/>
</dbReference>
<dbReference type="Pfam" id="PF00763">
    <property type="entry name" value="THF_DHG_CYH"/>
    <property type="match status" value="1"/>
</dbReference>